<evidence type="ECO:0000313" key="2">
    <source>
        <dbReference type="Proteomes" id="UP000232101"/>
    </source>
</evidence>
<accession>A0A2M9Q464</accession>
<gene>
    <name evidence="1" type="ORF">CWD94_13830</name>
</gene>
<protein>
    <submittedName>
        <fullName evidence="1">Group-specific protein</fullName>
    </submittedName>
</protein>
<dbReference type="AlphaFoldDB" id="A0A2M9Q464"/>
<name>A0A2M9Q464_9BACI</name>
<dbReference type="Proteomes" id="UP000232101">
    <property type="component" value="Unassembled WGS sequence"/>
</dbReference>
<proteinExistence type="predicted"/>
<comment type="caution">
    <text evidence="1">The sequence shown here is derived from an EMBL/GenBank/DDBJ whole genome shotgun (WGS) entry which is preliminary data.</text>
</comment>
<sequence length="189" mass="21990">MMDYVYHMIPKKMTGEVLISLNEIKLIHPELYKTYSKKYSDYPERSSLLLKSIPQLNCLWNDVIFLLPLHPYYVYEALHSLGVSIKKDLMFYEIPTARLMNNKNAVYFYNKENYMGPASEIPYEEIQIIDILTYPKCLALPSDTLAYFTDEHKKGVNFGMFAHIPHILSLGNINIKGVNMINWCAPVQI</sequence>
<evidence type="ECO:0000313" key="1">
    <source>
        <dbReference type="EMBL" id="PJO42866.1"/>
    </source>
</evidence>
<dbReference type="EMBL" id="PHQY01000646">
    <property type="protein sequence ID" value="PJO42866.1"/>
    <property type="molecule type" value="Genomic_DNA"/>
</dbReference>
<organism evidence="1 2">
    <name type="scientific">Lysinibacillus xylanilyticus</name>
    <dbReference type="NCBI Taxonomy" id="582475"/>
    <lineage>
        <taxon>Bacteria</taxon>
        <taxon>Bacillati</taxon>
        <taxon>Bacillota</taxon>
        <taxon>Bacilli</taxon>
        <taxon>Bacillales</taxon>
        <taxon>Bacillaceae</taxon>
        <taxon>Lysinibacillus</taxon>
    </lineage>
</organism>
<reference evidence="1 2" key="1">
    <citation type="submission" date="2017-11" db="EMBL/GenBank/DDBJ databases">
        <title>Bacterial isolate from king chilli rhizosphere.</title>
        <authorList>
            <person name="Takhelmayum P."/>
            <person name="Sarangthem I."/>
        </authorList>
    </citation>
    <scope>NUCLEOTIDE SEQUENCE [LARGE SCALE GENOMIC DNA]</scope>
    <source>
        <strain evidence="2">t26</strain>
    </source>
</reference>